<comment type="function">
    <text evidence="10">Catalyzes the reduction of fatty acyl-CoA to fatty alcohols.</text>
</comment>
<evidence type="ECO:0000256" key="10">
    <source>
        <dbReference type="RuleBase" id="RU363097"/>
    </source>
</evidence>
<dbReference type="InterPro" id="IPR036291">
    <property type="entry name" value="NAD(P)-bd_dom_sf"/>
</dbReference>
<dbReference type="CDD" id="cd09071">
    <property type="entry name" value="FAR_C"/>
    <property type="match status" value="1"/>
</dbReference>
<evidence type="ECO:0000313" key="13">
    <source>
        <dbReference type="EMBL" id="AWJ25028.1"/>
    </source>
</evidence>
<sequence length="509" mass="56869">MSPNVIDIFDGASVFITGATGFVGMALVEKLLRCVPNIKYIYVLIRPKKGVEVADRLKKVLEDRVFNKVRESLGNDPFRKVIAVAGDVGEDNLGLKMEDRIEMKHKVNFIFHSAATLDFEASLKTTVEINLLGTKRVAELSKEMPNLKAFVHVSSAYVNSNLKSADEVIYPAPAKVEDVISLVQRDTESSLNDLAPKMMSDVGHPNTYTFTKALAEHVVAGIPNSVIIRPSMIVGAWKEPIPGWTNSKNGPQGFIMGAAKGVVRRLPVDKNLIYDYIPVDVVVNHMILAAWHVVKNKPRSTDVFHVTTSTYKPFKWANVENEVTQLLHKYPLKSAVWYPTLKLLPSLFLFRVSAFIFHMIPAYILDTVTRIGGGRPILVRLHTNVNKSLGRLAPFIFNEWLFDNKQSLALHKSIPTAKEREMFGVDVGSLEWSAFFNDLAQGVREFLNNESPKTLASARKKDKVLYVLNVVLQVFVVSGIWYAFSCVFGQSMALSSFILPIIVFISSFL</sequence>
<dbReference type="PANTHER" id="PTHR11011">
    <property type="entry name" value="MALE STERILITY PROTEIN 2-RELATED"/>
    <property type="match status" value="1"/>
</dbReference>
<feature type="domain" description="Fatty acyl-CoA reductase C-terminal" evidence="11">
    <location>
        <begin position="357"/>
        <end position="450"/>
    </location>
</feature>
<feature type="domain" description="Thioester reductase (TE)" evidence="12">
    <location>
        <begin position="16"/>
        <end position="286"/>
    </location>
</feature>
<comment type="similarity">
    <text evidence="2 10">Belongs to the fatty acyl-CoA reductase family.</text>
</comment>
<dbReference type="FunFam" id="3.40.50.720:FF:000143">
    <property type="entry name" value="Fatty acyl-CoA reductase"/>
    <property type="match status" value="1"/>
</dbReference>
<dbReference type="AlphaFoldDB" id="A0A3S7L471"/>
<dbReference type="Gene3D" id="3.40.50.720">
    <property type="entry name" value="NAD(P)-binding Rossmann-like Domain"/>
    <property type="match status" value="1"/>
</dbReference>
<evidence type="ECO:0000256" key="7">
    <source>
        <dbReference type="ARBA" id="ARBA00023098"/>
    </source>
</evidence>
<comment type="catalytic activity">
    <reaction evidence="9 10">
        <text>a long-chain fatty acyl-CoA + 2 NADPH + 2 H(+) = a long-chain primary fatty alcohol + 2 NADP(+) + CoA</text>
        <dbReference type="Rhea" id="RHEA:52716"/>
        <dbReference type="ChEBI" id="CHEBI:15378"/>
        <dbReference type="ChEBI" id="CHEBI:57287"/>
        <dbReference type="ChEBI" id="CHEBI:57783"/>
        <dbReference type="ChEBI" id="CHEBI:58349"/>
        <dbReference type="ChEBI" id="CHEBI:77396"/>
        <dbReference type="ChEBI" id="CHEBI:83139"/>
        <dbReference type="EC" id="1.2.1.84"/>
    </reaction>
</comment>
<dbReference type="GO" id="GO:0016020">
    <property type="term" value="C:membrane"/>
    <property type="evidence" value="ECO:0007669"/>
    <property type="project" value="UniProtKB-SubCell"/>
</dbReference>
<feature type="transmembrane region" description="Helical" evidence="10">
    <location>
        <begin position="464"/>
        <end position="484"/>
    </location>
</feature>
<gene>
    <name evidence="13" type="primary">FAR</name>
</gene>
<dbReference type="GO" id="GO:0005777">
    <property type="term" value="C:peroxisome"/>
    <property type="evidence" value="ECO:0007669"/>
    <property type="project" value="TreeGrafter"/>
</dbReference>
<keyword evidence="6 10" id="KW-1133">Transmembrane helix</keyword>
<dbReference type="PANTHER" id="PTHR11011:SF45">
    <property type="entry name" value="FATTY ACYL-COA REDUCTASE CG8306-RELATED"/>
    <property type="match status" value="1"/>
</dbReference>
<dbReference type="GO" id="GO:0080019">
    <property type="term" value="F:alcohol-forming very long-chain fatty acyl-CoA reductase activity"/>
    <property type="evidence" value="ECO:0007669"/>
    <property type="project" value="InterPro"/>
</dbReference>
<keyword evidence="3 10" id="KW-0444">Lipid biosynthesis</keyword>
<proteinExistence type="evidence at transcript level"/>
<feature type="transmembrane region" description="Helical" evidence="10">
    <location>
        <begin position="490"/>
        <end position="508"/>
    </location>
</feature>
<evidence type="ECO:0000256" key="9">
    <source>
        <dbReference type="ARBA" id="ARBA00052530"/>
    </source>
</evidence>
<evidence type="ECO:0000256" key="2">
    <source>
        <dbReference type="ARBA" id="ARBA00005928"/>
    </source>
</evidence>
<name>A0A3S7L471_NILLU</name>
<evidence type="ECO:0000256" key="1">
    <source>
        <dbReference type="ARBA" id="ARBA00004141"/>
    </source>
</evidence>
<evidence type="ECO:0000256" key="3">
    <source>
        <dbReference type="ARBA" id="ARBA00022516"/>
    </source>
</evidence>
<keyword evidence="4 10" id="KW-0812">Transmembrane</keyword>
<accession>A0A3S7L471</accession>
<dbReference type="Pfam" id="PF03015">
    <property type="entry name" value="Sterile"/>
    <property type="match status" value="1"/>
</dbReference>
<dbReference type="InterPro" id="IPR026055">
    <property type="entry name" value="FAR"/>
</dbReference>
<keyword evidence="5 10" id="KW-0521">NADP</keyword>
<dbReference type="OrthoDB" id="429813at2759"/>
<evidence type="ECO:0000256" key="6">
    <source>
        <dbReference type="ARBA" id="ARBA00022989"/>
    </source>
</evidence>
<dbReference type="InterPro" id="IPR013120">
    <property type="entry name" value="FAR_NAD-bd"/>
</dbReference>
<evidence type="ECO:0000256" key="4">
    <source>
        <dbReference type="ARBA" id="ARBA00022692"/>
    </source>
</evidence>
<evidence type="ECO:0000259" key="11">
    <source>
        <dbReference type="Pfam" id="PF03015"/>
    </source>
</evidence>
<dbReference type="EC" id="1.2.1.84" evidence="10"/>
<evidence type="ECO:0000259" key="12">
    <source>
        <dbReference type="Pfam" id="PF07993"/>
    </source>
</evidence>
<keyword evidence="10" id="KW-0560">Oxidoreductase</keyword>
<dbReference type="GO" id="GO:0102965">
    <property type="term" value="F:alcohol-forming long-chain fatty acyl-CoA reductase activity"/>
    <property type="evidence" value="ECO:0007669"/>
    <property type="project" value="UniProtKB-EC"/>
</dbReference>
<dbReference type="InterPro" id="IPR033640">
    <property type="entry name" value="FAR_C"/>
</dbReference>
<dbReference type="Pfam" id="PF07993">
    <property type="entry name" value="NAD_binding_4"/>
    <property type="match status" value="1"/>
</dbReference>
<organism evidence="13">
    <name type="scientific">Nilaparvata lugens</name>
    <name type="common">Brown planthopper</name>
    <dbReference type="NCBI Taxonomy" id="108931"/>
    <lineage>
        <taxon>Eukaryota</taxon>
        <taxon>Metazoa</taxon>
        <taxon>Ecdysozoa</taxon>
        <taxon>Arthropoda</taxon>
        <taxon>Hexapoda</taxon>
        <taxon>Insecta</taxon>
        <taxon>Pterygota</taxon>
        <taxon>Neoptera</taxon>
        <taxon>Paraneoptera</taxon>
        <taxon>Hemiptera</taxon>
        <taxon>Auchenorrhyncha</taxon>
        <taxon>Fulgoroidea</taxon>
        <taxon>Delphacidae</taxon>
        <taxon>Delphacinae</taxon>
        <taxon>Nilaparvata</taxon>
    </lineage>
</organism>
<dbReference type="SUPFAM" id="SSF51735">
    <property type="entry name" value="NAD(P)-binding Rossmann-fold domains"/>
    <property type="match status" value="1"/>
</dbReference>
<feature type="transmembrane region" description="Helical" evidence="10">
    <location>
        <begin position="343"/>
        <end position="365"/>
    </location>
</feature>
<dbReference type="EMBL" id="MG573166">
    <property type="protein sequence ID" value="AWJ25028.1"/>
    <property type="molecule type" value="mRNA"/>
</dbReference>
<reference evidence="13" key="1">
    <citation type="submission" date="2017-11" db="EMBL/GenBank/DDBJ databases">
        <title>Key genes required for floating on the water in brown planthopper, Nilaparvata lugens.</title>
        <authorList>
            <person name="Li D.-T."/>
            <person name="Zhang C.-X."/>
        </authorList>
    </citation>
    <scope>NUCLEOTIDE SEQUENCE</scope>
    <source>
        <strain evidence="13">NlFAR11</strain>
    </source>
</reference>
<evidence type="ECO:0000256" key="5">
    <source>
        <dbReference type="ARBA" id="ARBA00022857"/>
    </source>
</evidence>
<dbReference type="GO" id="GO:0035336">
    <property type="term" value="P:long-chain fatty-acyl-CoA metabolic process"/>
    <property type="evidence" value="ECO:0007669"/>
    <property type="project" value="TreeGrafter"/>
</dbReference>
<comment type="subcellular location">
    <subcellularLocation>
        <location evidence="1">Membrane</location>
        <topology evidence="1">Multi-pass membrane protein</topology>
    </subcellularLocation>
</comment>
<keyword evidence="7 10" id="KW-0443">Lipid metabolism</keyword>
<evidence type="ECO:0000256" key="8">
    <source>
        <dbReference type="ARBA" id="ARBA00023136"/>
    </source>
</evidence>
<dbReference type="CDD" id="cd05236">
    <property type="entry name" value="FAR-N_SDR_e"/>
    <property type="match status" value="1"/>
</dbReference>
<protein>
    <recommendedName>
        <fullName evidence="10">Fatty acyl-CoA reductase</fullName>
        <ecNumber evidence="10">1.2.1.84</ecNumber>
    </recommendedName>
</protein>
<keyword evidence="8 10" id="KW-0472">Membrane</keyword>